<dbReference type="InterPro" id="IPR056154">
    <property type="entry name" value="Beta-prop_IFT140_1st"/>
</dbReference>
<keyword evidence="8" id="KW-0472">Membrane</keyword>
<dbReference type="PANTHER" id="PTHR15722:SF7">
    <property type="entry name" value="INTRAFLAGELLAR TRANSPORT PROTEIN 140 HOMOLOG"/>
    <property type="match status" value="1"/>
</dbReference>
<keyword evidence="8" id="KW-0812">Transmembrane</keyword>
<dbReference type="SUPFAM" id="SSF51197">
    <property type="entry name" value="Clavaminate synthase-like"/>
    <property type="match status" value="1"/>
</dbReference>
<feature type="region of interest" description="Disordered" evidence="7">
    <location>
        <begin position="631"/>
        <end position="666"/>
    </location>
</feature>
<dbReference type="SUPFAM" id="SSF50978">
    <property type="entry name" value="WD40 repeat-like"/>
    <property type="match status" value="1"/>
</dbReference>
<evidence type="ECO:0000256" key="5">
    <source>
        <dbReference type="ARBA" id="ARBA00023069"/>
    </source>
</evidence>
<feature type="region of interest" description="Disordered" evidence="7">
    <location>
        <begin position="1445"/>
        <end position="1464"/>
    </location>
</feature>
<dbReference type="Gene3D" id="2.130.10.10">
    <property type="entry name" value="YVTN repeat-like/Quinoprotein amine dehydrogenase"/>
    <property type="match status" value="2"/>
</dbReference>
<dbReference type="Gene3D" id="2.60.120.620">
    <property type="entry name" value="q2cbj1_9rhob like domain"/>
    <property type="match status" value="1"/>
</dbReference>
<feature type="domain" description="IFT140 first beta-propeller" evidence="9">
    <location>
        <begin position="3"/>
        <end position="416"/>
    </location>
</feature>
<feature type="transmembrane region" description="Helical" evidence="8">
    <location>
        <begin position="1739"/>
        <end position="1760"/>
    </location>
</feature>
<name>A0AAW0TDR0_SCYPA</name>
<evidence type="ECO:0000256" key="7">
    <source>
        <dbReference type="SAM" id="MobiDB-lite"/>
    </source>
</evidence>
<dbReference type="InterPro" id="IPR008775">
    <property type="entry name" value="Phytyl_CoA_dOase-like"/>
</dbReference>
<dbReference type="Pfam" id="PF23385">
    <property type="entry name" value="Beta-prop_IFT140_2nd"/>
    <property type="match status" value="1"/>
</dbReference>
<dbReference type="Pfam" id="PF05721">
    <property type="entry name" value="PhyH"/>
    <property type="match status" value="1"/>
</dbReference>
<gene>
    <name evidence="13" type="ORF">O3P69_016327</name>
</gene>
<evidence type="ECO:0000256" key="6">
    <source>
        <dbReference type="ARBA" id="ARBA00023273"/>
    </source>
</evidence>
<dbReference type="GO" id="GO:0005930">
    <property type="term" value="C:axoneme"/>
    <property type="evidence" value="ECO:0007669"/>
    <property type="project" value="TreeGrafter"/>
</dbReference>
<dbReference type="Pfam" id="PF24762">
    <property type="entry name" value="TPR_IF140-IFT172"/>
    <property type="match status" value="1"/>
</dbReference>
<keyword evidence="2" id="KW-0853">WD repeat</keyword>
<dbReference type="EMBL" id="JARAKH010000032">
    <property type="protein sequence ID" value="KAK8385433.1"/>
    <property type="molecule type" value="Genomic_DNA"/>
</dbReference>
<dbReference type="InterPro" id="IPR056155">
    <property type="entry name" value="Beta-prop_IFT140_2nd"/>
</dbReference>
<evidence type="ECO:0000256" key="3">
    <source>
        <dbReference type="ARBA" id="ARBA00022737"/>
    </source>
</evidence>
<dbReference type="InterPro" id="IPR015943">
    <property type="entry name" value="WD40/YVTN_repeat-like_dom_sf"/>
</dbReference>
<keyword evidence="8" id="KW-1133">Transmembrane helix</keyword>
<evidence type="ECO:0000256" key="4">
    <source>
        <dbReference type="ARBA" id="ARBA00022803"/>
    </source>
</evidence>
<sequence length="1770" mass="198519">MSLYFDCIVDSPHTSAINTHIAWHAQSACLAVAAYSEEKGGTVNVYTGEGKLCEEVDIPPHPTAQVTSVVWHPSKRVMAVGWESGELFLWNDHEHELREIQSLHRAPISVLQFSAAGTRLVSADASGATVGWRVDNSGDLQTVFTHELKDPLVQVVYRVNTTADKTLPSLDINGLARAAVSGDERALDIFSSWRPRTGHKHLGMMGTAKDNLNFFLGSSTGVLYHVNESGNCVEVLQADGGIKRLLHHESRNLLVVITESLVLGQFSVAMDGSVTEINRVKLSGRTNDIQVAWAGAGLLAVSTGDSSVRLWNLDSGDNYVLSLRGPSYRDQEFVMCLSYSVNKNILCAGTNLGSVAMWKYEESKLAEEEYVRDPEKDWKLQNPTVISGTVKQVAWGSAQNLLGVNTVRDVYILNEQHMVASYKDQVSVVQMSPTQLSVDVFSGGSHLELRAEIQVRGVHNSLDHLLLWNMKKMVVYEITSDATHLRVVASFPCEAESAVLHEGSIYSIEGNNIQVRSLQGTVKQTLNFSENEGQPIGLDVCGNFLVTATIHGVVKLWDLSRREAKPHTQGKQMGDYIKDFGEIISARCNCSGTRVSIAVAQTSLLPDPKLYIWDIESESFTYFNFASGRSEDDDVDGTAPPNSAESTSSKEEGLNSRAKRETAQEVGGRIPRLLVCEAKSLHNTKKQKDHYLSSSPKEERPAILLVSLFVSPDHGNIVQDAFPLSPSFSRLLGVQVPFFYLLNAHDAEKKVDNKAVTQKVMREFTGLESCDKSTKDAMLNFSFYLSIGNMDDAFKAIKTIKSETVWENMAKMCVKTKRLDVAALCLGNMGHARGARALRYAMKEPQLDARVAMLALQLGMLDEAERLYRSCGRYDLVNRLHQDAGVWSKALEVAETRDRIHLRSSHYNYAKHLESKGDYSGAISHYEKSDTHRFEVPRMLFDDLPTLEDYIMHTKDRALRRWWAQYLESTSEMETALQFYEAAHDHLSLVRVYCYCNNLQKAADIANETGDRAACYHLARQYENVAQVKEAIHFFTRAQAYGNAIRICKDNGFDDQLLNLALVAGPQEQIDAARYFSSSERRQLPKAVMLYHKAGLLSKAVDLAFKSGQISAVGQIAGELNENADPALIQSMTELFPLLITGRQYFEALDLCVEHNVWVTEELAERKVAECAYAQENYKLATKKFTQAGNKVKAMKCLLKSGDTERIVYFANVCRQREIYIMAANYLQSLDWRKEPDIMRNIIQFYSRAKASGLLAGFYDSCAQVEIDEFQNYEKAAGALNEAYKVITSSGDPQTQERLPPLKYKLEKVNQFNNIKRMFVTDGDAAVQELQQLLVDPNIEVAVRQGDIYAVMVEYFAANNNFKSALNALQEMKAKLPKANPSYYVDAQTLQAISRTTGMNFAEVENGMQEEGGSEEEGNASEEEVVEEDDEEERPQQHHFALNEAGGYHSRAPDPRLHSSSPCAPGDRNGVMVLEIDSLVERYQQDGAVLVEGVFDDTWVEKVRRGIAQNLMRPSKYSEQLKGSEGEGAYFNDYCNWMWIEEFKDYVFHSPAAALAASFMKSSQVSFYHEHVLNKEPGTSKRTPWHHDQSYYPIDGDKVCSLWMPVDPVPRDTCVQFIAGSHLWSQWFLPRKFATEKNYPLKETQDEKLSEERQYHEVPVQEIEAGKWPILQWECKPGDVVIFHMRTLHGAKGNSSSSTQRRVLSTRWLGDDAVITSRPWDVSPPITGGLLPGQRARNNVLYCVLLCILAWYFLVLYFPLPLDHPPGITM</sequence>
<feature type="domain" description="IF140 C-terminal TPR" evidence="11">
    <location>
        <begin position="1254"/>
        <end position="1373"/>
    </location>
</feature>
<dbReference type="Gene3D" id="1.25.40.470">
    <property type="match status" value="2"/>
</dbReference>
<dbReference type="GO" id="GO:0036064">
    <property type="term" value="C:ciliary basal body"/>
    <property type="evidence" value="ECO:0007669"/>
    <property type="project" value="TreeGrafter"/>
</dbReference>
<organism evidence="13 14">
    <name type="scientific">Scylla paramamosain</name>
    <name type="common">Mud crab</name>
    <dbReference type="NCBI Taxonomy" id="85552"/>
    <lineage>
        <taxon>Eukaryota</taxon>
        <taxon>Metazoa</taxon>
        <taxon>Ecdysozoa</taxon>
        <taxon>Arthropoda</taxon>
        <taxon>Crustacea</taxon>
        <taxon>Multicrustacea</taxon>
        <taxon>Malacostraca</taxon>
        <taxon>Eumalacostraca</taxon>
        <taxon>Eucarida</taxon>
        <taxon>Decapoda</taxon>
        <taxon>Pleocyemata</taxon>
        <taxon>Brachyura</taxon>
        <taxon>Eubrachyura</taxon>
        <taxon>Portunoidea</taxon>
        <taxon>Portunidae</taxon>
        <taxon>Portuninae</taxon>
        <taxon>Scylla</taxon>
    </lineage>
</organism>
<evidence type="ECO:0000313" key="13">
    <source>
        <dbReference type="EMBL" id="KAK8385433.1"/>
    </source>
</evidence>
<accession>A0AAW0TDR0</accession>
<feature type="region of interest" description="Disordered" evidence="7">
    <location>
        <begin position="1408"/>
        <end position="1436"/>
    </location>
</feature>
<keyword evidence="5" id="KW-0969">Cilium</keyword>
<dbReference type="Pfam" id="PF24760">
    <property type="entry name" value="TPR_IF140_C"/>
    <property type="match status" value="1"/>
</dbReference>
<evidence type="ECO:0000259" key="12">
    <source>
        <dbReference type="Pfam" id="PF24762"/>
    </source>
</evidence>
<dbReference type="InterPro" id="IPR056156">
    <property type="entry name" value="TPR_IF140_C"/>
</dbReference>
<evidence type="ECO:0000256" key="1">
    <source>
        <dbReference type="ARBA" id="ARBA00004138"/>
    </source>
</evidence>
<comment type="caution">
    <text evidence="13">The sequence shown here is derived from an EMBL/GenBank/DDBJ whole genome shotgun (WGS) entry which is preliminary data.</text>
</comment>
<dbReference type="FunFam" id="1.25.40.470:FF:000028">
    <property type="entry name" value="Intraflagellar transport protein 140-like protein"/>
    <property type="match status" value="1"/>
</dbReference>
<evidence type="ECO:0000259" key="9">
    <source>
        <dbReference type="Pfam" id="PF23383"/>
    </source>
</evidence>
<reference evidence="13 14" key="1">
    <citation type="submission" date="2023-03" db="EMBL/GenBank/DDBJ databases">
        <title>High-quality genome of Scylla paramamosain provides insights in environmental adaptation.</title>
        <authorList>
            <person name="Zhang L."/>
        </authorList>
    </citation>
    <scope>NUCLEOTIDE SEQUENCE [LARGE SCALE GENOMIC DNA]</scope>
    <source>
        <strain evidence="13">LZ_2023a</strain>
        <tissue evidence="13">Muscle</tissue>
    </source>
</reference>
<feature type="compositionally biased region" description="Acidic residues" evidence="7">
    <location>
        <begin position="1412"/>
        <end position="1433"/>
    </location>
</feature>
<dbReference type="GO" id="GO:0035721">
    <property type="term" value="P:intraciliary retrograde transport"/>
    <property type="evidence" value="ECO:0007669"/>
    <property type="project" value="TreeGrafter"/>
</dbReference>
<evidence type="ECO:0000259" key="11">
    <source>
        <dbReference type="Pfam" id="PF24760"/>
    </source>
</evidence>
<dbReference type="InterPro" id="IPR011990">
    <property type="entry name" value="TPR-like_helical_dom_sf"/>
</dbReference>
<dbReference type="InterPro" id="IPR036322">
    <property type="entry name" value="WD40_repeat_dom_sf"/>
</dbReference>
<comment type="subcellular location">
    <subcellularLocation>
        <location evidence="1">Cell projection</location>
        <location evidence="1">Cilium</location>
    </subcellularLocation>
</comment>
<dbReference type="FunFam" id="1.25.40.470:FF:000011">
    <property type="entry name" value="Intraflagellar transport protein 140"/>
    <property type="match status" value="1"/>
</dbReference>
<evidence type="ECO:0000313" key="14">
    <source>
        <dbReference type="Proteomes" id="UP001487740"/>
    </source>
</evidence>
<dbReference type="SUPFAM" id="SSF48452">
    <property type="entry name" value="TPR-like"/>
    <property type="match status" value="1"/>
</dbReference>
<protein>
    <submittedName>
        <fullName evidence="13">Uncharacterized protein</fullName>
    </submittedName>
</protein>
<feature type="domain" description="IF140/IFT172/WDR19 TPR" evidence="12">
    <location>
        <begin position="788"/>
        <end position="1245"/>
    </location>
</feature>
<dbReference type="InterPro" id="IPR001680">
    <property type="entry name" value="WD40_rpt"/>
</dbReference>
<dbReference type="Proteomes" id="UP001487740">
    <property type="component" value="Unassembled WGS sequence"/>
</dbReference>
<dbReference type="PANTHER" id="PTHR15722">
    <property type="entry name" value="IFT140/172-RELATED"/>
    <property type="match status" value="1"/>
</dbReference>
<keyword evidence="4" id="KW-0802">TPR repeat</keyword>
<feature type="domain" description="IFT140 second beta-propeller" evidence="10">
    <location>
        <begin position="424"/>
        <end position="743"/>
    </location>
</feature>
<dbReference type="Pfam" id="PF23383">
    <property type="entry name" value="Beta-prop_IFT140_1st"/>
    <property type="match status" value="1"/>
</dbReference>
<evidence type="ECO:0000256" key="2">
    <source>
        <dbReference type="ARBA" id="ARBA00022574"/>
    </source>
</evidence>
<dbReference type="InterPro" id="IPR056168">
    <property type="entry name" value="TPR_IF140/IFT172/WDR19"/>
</dbReference>
<proteinExistence type="predicted"/>
<keyword evidence="6" id="KW-0966">Cell projection</keyword>
<dbReference type="GO" id="GO:0030991">
    <property type="term" value="C:intraciliary transport particle A"/>
    <property type="evidence" value="ECO:0007669"/>
    <property type="project" value="TreeGrafter"/>
</dbReference>
<keyword evidence="14" id="KW-1185">Reference proteome</keyword>
<keyword evidence="3" id="KW-0677">Repeat</keyword>
<dbReference type="SMART" id="SM00320">
    <property type="entry name" value="WD40"/>
    <property type="match status" value="5"/>
</dbReference>
<evidence type="ECO:0000259" key="10">
    <source>
        <dbReference type="Pfam" id="PF23385"/>
    </source>
</evidence>
<evidence type="ECO:0000256" key="8">
    <source>
        <dbReference type="SAM" id="Phobius"/>
    </source>
</evidence>
<feature type="compositionally biased region" description="Basic and acidic residues" evidence="7">
    <location>
        <begin position="648"/>
        <end position="663"/>
    </location>
</feature>